<proteinExistence type="predicted"/>
<name>A0A8X6NRW3_NEPPI</name>
<gene>
    <name evidence="1" type="primary">POL_378</name>
    <name evidence="1" type="ORF">NPIL_49661</name>
</gene>
<reference evidence="1" key="1">
    <citation type="submission" date="2020-08" db="EMBL/GenBank/DDBJ databases">
        <title>Multicomponent nature underlies the extraordinary mechanical properties of spider dragline silk.</title>
        <authorList>
            <person name="Kono N."/>
            <person name="Nakamura H."/>
            <person name="Mori M."/>
            <person name="Yoshida Y."/>
            <person name="Ohtoshi R."/>
            <person name="Malay A.D."/>
            <person name="Moran D.A.P."/>
            <person name="Tomita M."/>
            <person name="Numata K."/>
            <person name="Arakawa K."/>
        </authorList>
    </citation>
    <scope>NUCLEOTIDE SEQUENCE</scope>
</reference>
<accession>A0A8X6NRW3</accession>
<comment type="caution">
    <text evidence="1">The sequence shown here is derived from an EMBL/GenBank/DDBJ whole genome shotgun (WGS) entry which is preliminary data.</text>
</comment>
<evidence type="ECO:0000313" key="1">
    <source>
        <dbReference type="EMBL" id="GFT29614.1"/>
    </source>
</evidence>
<sequence length="159" mass="18220">MFNFLKNRGQKFSELHLAVCLVDGQQTILFVQNTTAPIIIQGQAFPTDLIFQPHAKGNRTLLGVDFLRTSEVTLYMSNNCWYFGDKRNCRIPFSKAIPQPVNCNPVEVNISSCLIRAIITNEVLVLNNLTEEIETNNLCVCMKKKIRPLMQEKRRNYPT</sequence>
<dbReference type="Proteomes" id="UP000887013">
    <property type="component" value="Unassembled WGS sequence"/>
</dbReference>
<protein>
    <submittedName>
        <fullName evidence="1">Retrovirus-related Pol polyprotein from transposon 412</fullName>
    </submittedName>
</protein>
<dbReference type="AlphaFoldDB" id="A0A8X6NRW3"/>
<organism evidence="1 2">
    <name type="scientific">Nephila pilipes</name>
    <name type="common">Giant wood spider</name>
    <name type="synonym">Nephila maculata</name>
    <dbReference type="NCBI Taxonomy" id="299642"/>
    <lineage>
        <taxon>Eukaryota</taxon>
        <taxon>Metazoa</taxon>
        <taxon>Ecdysozoa</taxon>
        <taxon>Arthropoda</taxon>
        <taxon>Chelicerata</taxon>
        <taxon>Arachnida</taxon>
        <taxon>Araneae</taxon>
        <taxon>Araneomorphae</taxon>
        <taxon>Entelegynae</taxon>
        <taxon>Araneoidea</taxon>
        <taxon>Nephilidae</taxon>
        <taxon>Nephila</taxon>
    </lineage>
</organism>
<keyword evidence="2" id="KW-1185">Reference proteome</keyword>
<evidence type="ECO:0000313" key="2">
    <source>
        <dbReference type="Proteomes" id="UP000887013"/>
    </source>
</evidence>
<dbReference type="EMBL" id="BMAW01061104">
    <property type="protein sequence ID" value="GFT29614.1"/>
    <property type="molecule type" value="Genomic_DNA"/>
</dbReference>